<dbReference type="EMBL" id="JADKYB010000033">
    <property type="protein sequence ID" value="MBM9510247.1"/>
    <property type="molecule type" value="Genomic_DNA"/>
</dbReference>
<organism evidence="1 2">
    <name type="scientific">Actinacidiphila acididurans</name>
    <dbReference type="NCBI Taxonomy" id="2784346"/>
    <lineage>
        <taxon>Bacteria</taxon>
        <taxon>Bacillati</taxon>
        <taxon>Actinomycetota</taxon>
        <taxon>Actinomycetes</taxon>
        <taxon>Kitasatosporales</taxon>
        <taxon>Streptomycetaceae</taxon>
        <taxon>Actinacidiphila</taxon>
    </lineage>
</organism>
<dbReference type="RefSeq" id="WP_205364017.1">
    <property type="nucleotide sequence ID" value="NZ_JADKYB010000033.1"/>
</dbReference>
<comment type="caution">
    <text evidence="1">The sequence shown here is derived from an EMBL/GenBank/DDBJ whole genome shotgun (WGS) entry which is preliminary data.</text>
</comment>
<name>A0ABS2U5F5_9ACTN</name>
<dbReference type="Proteomes" id="UP000749040">
    <property type="component" value="Unassembled WGS sequence"/>
</dbReference>
<dbReference type="InterPro" id="IPR045730">
    <property type="entry name" value="DUF6084"/>
</dbReference>
<keyword evidence="2" id="KW-1185">Reference proteome</keyword>
<protein>
    <submittedName>
        <fullName evidence="1">Uncharacterized protein</fullName>
    </submittedName>
</protein>
<evidence type="ECO:0000313" key="1">
    <source>
        <dbReference type="EMBL" id="MBM9510247.1"/>
    </source>
</evidence>
<accession>A0ABS2U5F5</accession>
<evidence type="ECO:0000313" key="2">
    <source>
        <dbReference type="Proteomes" id="UP000749040"/>
    </source>
</evidence>
<proteinExistence type="predicted"/>
<sequence length="240" mass="26090">MTATPHVTAPAAAPAPPATGAGAVPGLAFAVTGAEEERYAAVPTLRFRLEITRTGGPAIASLALTADVRIDVARRRYGPDERRALAELFGLPDQWATALRPLTWARTTVHVPAFDTRTTADLPVACSYDTELAVTKYLRAVRDGDVPLDFLFSGTVFHHGPDRALRAGRIPWSGEAAYALPADRWHALTGRYHAGGPWLRLSHDTYERLDAYRARHVLRTPDEAVAALLARAPHHDPEPE</sequence>
<gene>
    <name evidence="1" type="ORF">ITX44_37960</name>
</gene>
<reference evidence="1 2" key="1">
    <citation type="submission" date="2021-01" db="EMBL/GenBank/DDBJ databases">
        <title>Streptomyces acididurans sp. nov., isolated from a peat swamp forest soil.</title>
        <authorList>
            <person name="Chantavorakit T."/>
            <person name="Duangmal K."/>
        </authorList>
    </citation>
    <scope>NUCLEOTIDE SEQUENCE [LARGE SCALE GENOMIC DNA]</scope>
    <source>
        <strain evidence="1 2">KK5PA1</strain>
    </source>
</reference>
<dbReference type="Pfam" id="PF19562">
    <property type="entry name" value="DUF6084"/>
    <property type="match status" value="1"/>
</dbReference>